<proteinExistence type="predicted"/>
<sequence length="41" mass="4752">MKIILTFSFSVVNHFLTLRRVLILLIGLTKIEKEKQNLALP</sequence>
<protein>
    <submittedName>
        <fullName evidence="1">Uncharacterized protein</fullName>
    </submittedName>
</protein>
<name>A0A0S7BMA4_9CHLR</name>
<accession>A0A0S7BMA4</accession>
<dbReference type="EMBL" id="DF968181">
    <property type="protein sequence ID" value="GAP41498.1"/>
    <property type="molecule type" value="Genomic_DNA"/>
</dbReference>
<reference evidence="1" key="1">
    <citation type="journal article" date="2015" name="Genome Announc.">
        <title>Draft Genome Sequence of Anaerolineae Strain TC1, a Novel Isolate from a Methanogenic Wastewater Treatment System.</title>
        <authorList>
            <person name="Matsuura N."/>
            <person name="Tourlousse D.M."/>
            <person name="Sun L."/>
            <person name="Toyonaga M."/>
            <person name="Kuroda K."/>
            <person name="Ohashi A."/>
            <person name="Cruz R."/>
            <person name="Yamaguchi T."/>
            <person name="Sekiguchi Y."/>
        </authorList>
    </citation>
    <scope>NUCLEOTIDE SEQUENCE [LARGE SCALE GENOMIC DNA]</scope>
    <source>
        <strain evidence="1">TC1</strain>
    </source>
</reference>
<keyword evidence="2" id="KW-1185">Reference proteome</keyword>
<dbReference type="Proteomes" id="UP000053370">
    <property type="component" value="Unassembled WGS sequence"/>
</dbReference>
<evidence type="ECO:0000313" key="2">
    <source>
        <dbReference type="Proteomes" id="UP000053370"/>
    </source>
</evidence>
<dbReference type="AlphaFoldDB" id="A0A0S7BMA4"/>
<gene>
    <name evidence="1" type="ORF">ATC1_131488</name>
</gene>
<evidence type="ECO:0000313" key="1">
    <source>
        <dbReference type="EMBL" id="GAP41498.1"/>
    </source>
</evidence>
<organism evidence="1">
    <name type="scientific">Flexilinea flocculi</name>
    <dbReference type="NCBI Taxonomy" id="1678840"/>
    <lineage>
        <taxon>Bacteria</taxon>
        <taxon>Bacillati</taxon>
        <taxon>Chloroflexota</taxon>
        <taxon>Anaerolineae</taxon>
        <taxon>Anaerolineales</taxon>
        <taxon>Anaerolineaceae</taxon>
        <taxon>Flexilinea</taxon>
    </lineage>
</organism>